<evidence type="ECO:0000313" key="1">
    <source>
        <dbReference type="EMBL" id="HJH49798.1"/>
    </source>
</evidence>
<dbReference type="RefSeq" id="WP_277271944.1">
    <property type="nucleotide sequence ID" value="NZ_DYXE01000051.1"/>
</dbReference>
<keyword evidence="1" id="KW-0418">Kinase</keyword>
<accession>A0A9D2VXP4</accession>
<reference evidence="1" key="2">
    <citation type="submission" date="2021-09" db="EMBL/GenBank/DDBJ databases">
        <authorList>
            <person name="Gilroy R."/>
        </authorList>
    </citation>
    <scope>NUCLEOTIDE SEQUENCE</scope>
    <source>
        <strain evidence="1">USAMLcec4-12693</strain>
    </source>
</reference>
<reference evidence="1" key="1">
    <citation type="journal article" date="2021" name="PeerJ">
        <title>Extensive microbial diversity within the chicken gut microbiome revealed by metagenomics and culture.</title>
        <authorList>
            <person name="Gilroy R."/>
            <person name="Ravi A."/>
            <person name="Getino M."/>
            <person name="Pursley I."/>
            <person name="Horton D.L."/>
            <person name="Alikhan N.F."/>
            <person name="Baker D."/>
            <person name="Gharbi K."/>
            <person name="Hall N."/>
            <person name="Watson M."/>
            <person name="Adriaenssens E.M."/>
            <person name="Foster-Nyarko E."/>
            <person name="Jarju S."/>
            <person name="Secka A."/>
            <person name="Antonio M."/>
            <person name="Oren A."/>
            <person name="Chaudhuri R.R."/>
            <person name="La Ragione R."/>
            <person name="Hildebrand F."/>
            <person name="Pallen M.J."/>
        </authorList>
    </citation>
    <scope>NUCLEOTIDE SEQUENCE</scope>
    <source>
        <strain evidence="1">USAMLcec4-12693</strain>
    </source>
</reference>
<comment type="caution">
    <text evidence="1">The sequence shown here is derived from an EMBL/GenBank/DDBJ whole genome shotgun (WGS) entry which is preliminary data.</text>
</comment>
<gene>
    <name evidence="1" type="ORF">K8V39_05985</name>
</gene>
<evidence type="ECO:0000313" key="2">
    <source>
        <dbReference type="Proteomes" id="UP000813420"/>
    </source>
</evidence>
<keyword evidence="1" id="KW-0808">Transferase</keyword>
<dbReference type="InterPro" id="IPR014867">
    <property type="entry name" value="Spore_coat_CotH_CotH2/3/7"/>
</dbReference>
<dbReference type="AlphaFoldDB" id="A0A9D2VXP4"/>
<proteinExistence type="predicted"/>
<dbReference type="Proteomes" id="UP000813420">
    <property type="component" value="Unassembled WGS sequence"/>
</dbReference>
<dbReference type="EMBL" id="DYXE01000051">
    <property type="protein sequence ID" value="HJH49798.1"/>
    <property type="molecule type" value="Genomic_DNA"/>
</dbReference>
<organism evidence="1 2">
    <name type="scientific">Merdimonas faecis</name>
    <dbReference type="NCBI Taxonomy" id="1653435"/>
    <lineage>
        <taxon>Bacteria</taxon>
        <taxon>Bacillati</taxon>
        <taxon>Bacillota</taxon>
        <taxon>Clostridia</taxon>
        <taxon>Lachnospirales</taxon>
        <taxon>Lachnospiraceae</taxon>
        <taxon>Merdimonas</taxon>
    </lineage>
</organism>
<name>A0A9D2VXP4_9FIRM</name>
<dbReference type="PANTHER" id="PTHR40050">
    <property type="entry name" value="INNER SPORE COAT PROTEIN H"/>
    <property type="match status" value="1"/>
</dbReference>
<sequence length="465" mass="53598">MIRHRYIHKICISAMIAAVILTALFMQGESLGIQPVSSSPEYESRLFDDSRVHTIDLQIDDWNTFLEAAPSETYFQCDVVIDGEWFPDTGLRAKGNNSRRLVEEYGLERYSLKLEFDHFQKGNSYYGLDKLSLDASFQDNSYLKNYIAYDMMEYMEVPSPLCSYAWVTVNGKPHGLFLAVEEPEEAFAKRNFGPGYGQLYKPDYKSLNNENADVALQYISEDPADYDNIFRNAKFQPDDSDKSRLIQALKIIDTGEDLGTAICTDEVLRYFTVQVFCVNLDSYLGRTGHNYFLYEENGLLQILPWDYNLAFATYSLGMPEPINDAGLYINYPIDTPSSRDVMVKRPLYHNLMQNEQYFNQYHAYFDKLIREYFESGMFEEKTARAIKMIAPYVKKDPSAFCSYEDFQKGAETFRNFCLLRAQSIRGQLDGTLPSTHLEQESFSGEYIDPQNIWLPDMGEIADLAD</sequence>
<protein>
    <submittedName>
        <fullName evidence="1">CotH kinase family protein</fullName>
    </submittedName>
</protein>
<dbReference type="PANTHER" id="PTHR40050:SF1">
    <property type="entry name" value="INNER SPORE COAT PROTEIN H"/>
    <property type="match status" value="1"/>
</dbReference>
<dbReference type="GO" id="GO:0016301">
    <property type="term" value="F:kinase activity"/>
    <property type="evidence" value="ECO:0007669"/>
    <property type="project" value="UniProtKB-KW"/>
</dbReference>
<dbReference type="Pfam" id="PF08757">
    <property type="entry name" value="CotH"/>
    <property type="match status" value="1"/>
</dbReference>